<evidence type="ECO:0000313" key="1">
    <source>
        <dbReference type="EMBL" id="KGN48178.1"/>
    </source>
</evidence>
<dbReference type="Gramene" id="KGN48178">
    <property type="protein sequence ID" value="KGN48178"/>
    <property type="gene ID" value="Csa_6G446390"/>
</dbReference>
<gene>
    <name evidence="1" type="ORF">Csa_6G446390</name>
</gene>
<reference evidence="1 2" key="1">
    <citation type="journal article" date="2009" name="Nat. Genet.">
        <title>The genome of the cucumber, Cucumis sativus L.</title>
        <authorList>
            <person name="Huang S."/>
            <person name="Li R."/>
            <person name="Zhang Z."/>
            <person name="Li L."/>
            <person name="Gu X."/>
            <person name="Fan W."/>
            <person name="Lucas W.J."/>
            <person name="Wang X."/>
            <person name="Xie B."/>
            <person name="Ni P."/>
            <person name="Ren Y."/>
            <person name="Zhu H."/>
            <person name="Li J."/>
            <person name="Lin K."/>
            <person name="Jin W."/>
            <person name="Fei Z."/>
            <person name="Li G."/>
            <person name="Staub J."/>
            <person name="Kilian A."/>
            <person name="van der Vossen E.A."/>
            <person name="Wu Y."/>
            <person name="Guo J."/>
            <person name="He J."/>
            <person name="Jia Z."/>
            <person name="Ren Y."/>
            <person name="Tian G."/>
            <person name="Lu Y."/>
            <person name="Ruan J."/>
            <person name="Qian W."/>
            <person name="Wang M."/>
            <person name="Huang Q."/>
            <person name="Li B."/>
            <person name="Xuan Z."/>
            <person name="Cao J."/>
            <person name="Asan"/>
            <person name="Wu Z."/>
            <person name="Zhang J."/>
            <person name="Cai Q."/>
            <person name="Bai Y."/>
            <person name="Zhao B."/>
            <person name="Han Y."/>
            <person name="Li Y."/>
            <person name="Li X."/>
            <person name="Wang S."/>
            <person name="Shi Q."/>
            <person name="Liu S."/>
            <person name="Cho W.K."/>
            <person name="Kim J.Y."/>
            <person name="Xu Y."/>
            <person name="Heller-Uszynska K."/>
            <person name="Miao H."/>
            <person name="Cheng Z."/>
            <person name="Zhang S."/>
            <person name="Wu J."/>
            <person name="Yang Y."/>
            <person name="Kang H."/>
            <person name="Li M."/>
            <person name="Liang H."/>
            <person name="Ren X."/>
            <person name="Shi Z."/>
            <person name="Wen M."/>
            <person name="Jian M."/>
            <person name="Yang H."/>
            <person name="Zhang G."/>
            <person name="Yang Z."/>
            <person name="Chen R."/>
            <person name="Liu S."/>
            <person name="Li J."/>
            <person name="Ma L."/>
            <person name="Liu H."/>
            <person name="Zhou Y."/>
            <person name="Zhao J."/>
            <person name="Fang X."/>
            <person name="Li G."/>
            <person name="Fang L."/>
            <person name="Li Y."/>
            <person name="Liu D."/>
            <person name="Zheng H."/>
            <person name="Zhang Y."/>
            <person name="Qin N."/>
            <person name="Li Z."/>
            <person name="Yang G."/>
            <person name="Yang S."/>
            <person name="Bolund L."/>
            <person name="Kristiansen K."/>
            <person name="Zheng H."/>
            <person name="Li S."/>
            <person name="Zhang X."/>
            <person name="Yang H."/>
            <person name="Wang J."/>
            <person name="Sun R."/>
            <person name="Zhang B."/>
            <person name="Jiang S."/>
            <person name="Wang J."/>
            <person name="Du Y."/>
            <person name="Li S."/>
        </authorList>
    </citation>
    <scope>NUCLEOTIDE SEQUENCE [LARGE SCALE GENOMIC DNA]</scope>
    <source>
        <strain evidence="2">cv. 9930</strain>
    </source>
</reference>
<accession>A0A0A0KF47</accession>
<keyword evidence="2" id="KW-1185">Reference proteome</keyword>
<dbReference type="EMBL" id="CM002927">
    <property type="protein sequence ID" value="KGN48178.1"/>
    <property type="molecule type" value="Genomic_DNA"/>
</dbReference>
<reference evidence="1 2" key="2">
    <citation type="journal article" date="2009" name="PLoS ONE">
        <title>An integrated genetic and cytogenetic map of the cucumber genome.</title>
        <authorList>
            <person name="Ren Y."/>
            <person name="Zhang Z."/>
            <person name="Liu J."/>
            <person name="Staub J.E."/>
            <person name="Han Y."/>
            <person name="Cheng Z."/>
            <person name="Li X."/>
            <person name="Lu J."/>
            <person name="Miao H."/>
            <person name="Kang H."/>
            <person name="Xie B."/>
            <person name="Gu X."/>
            <person name="Wang X."/>
            <person name="Du Y."/>
            <person name="Jin W."/>
            <person name="Huang S."/>
        </authorList>
    </citation>
    <scope>NUCLEOTIDE SEQUENCE [LARGE SCALE GENOMIC DNA]</scope>
    <source>
        <strain evidence="2">cv. 9930</strain>
    </source>
</reference>
<proteinExistence type="predicted"/>
<dbReference type="AlphaFoldDB" id="A0A0A0KF47"/>
<sequence>MVDFWKQALKLRAKVYYTNKEFEGRFQNIHTDFNDWTSIFSICNHRNSICTLGIQLTNPSSFIALSRIVNFVYAASVLIDSTILILNVPDSVPNSIPH</sequence>
<dbReference type="Proteomes" id="UP000029981">
    <property type="component" value="Chromosome 6"/>
</dbReference>
<organism evidence="1 2">
    <name type="scientific">Cucumis sativus</name>
    <name type="common">Cucumber</name>
    <dbReference type="NCBI Taxonomy" id="3659"/>
    <lineage>
        <taxon>Eukaryota</taxon>
        <taxon>Viridiplantae</taxon>
        <taxon>Streptophyta</taxon>
        <taxon>Embryophyta</taxon>
        <taxon>Tracheophyta</taxon>
        <taxon>Spermatophyta</taxon>
        <taxon>Magnoliopsida</taxon>
        <taxon>eudicotyledons</taxon>
        <taxon>Gunneridae</taxon>
        <taxon>Pentapetalae</taxon>
        <taxon>rosids</taxon>
        <taxon>fabids</taxon>
        <taxon>Cucurbitales</taxon>
        <taxon>Cucurbitaceae</taxon>
        <taxon>Benincaseae</taxon>
        <taxon>Cucumis</taxon>
    </lineage>
</organism>
<name>A0A0A0KF47_CUCSA</name>
<reference evidence="1 2" key="4">
    <citation type="journal article" date="2011" name="BMC Genomics">
        <title>RNA-Seq improves annotation of protein-coding genes in the cucumber genome.</title>
        <authorList>
            <person name="Li Z."/>
            <person name="Zhang Z."/>
            <person name="Yan P."/>
            <person name="Huang S."/>
            <person name="Fei Z."/>
            <person name="Lin K."/>
        </authorList>
    </citation>
    <scope>NUCLEOTIDE SEQUENCE [LARGE SCALE GENOMIC DNA]</scope>
    <source>
        <strain evidence="2">cv. 9930</strain>
    </source>
</reference>
<protein>
    <submittedName>
        <fullName evidence="1">Uncharacterized protein</fullName>
    </submittedName>
</protein>
<reference evidence="1 2" key="3">
    <citation type="journal article" date="2010" name="BMC Genomics">
        <title>Transcriptome sequencing and comparative analysis of cucumber flowers with different sex types.</title>
        <authorList>
            <person name="Guo S."/>
            <person name="Zheng Y."/>
            <person name="Joung J.G."/>
            <person name="Liu S."/>
            <person name="Zhang Z."/>
            <person name="Crasta O.R."/>
            <person name="Sobral B.W."/>
            <person name="Xu Y."/>
            <person name="Huang S."/>
            <person name="Fei Z."/>
        </authorList>
    </citation>
    <scope>NUCLEOTIDE SEQUENCE [LARGE SCALE GENOMIC DNA]</scope>
    <source>
        <strain evidence="2">cv. 9930</strain>
    </source>
</reference>
<evidence type="ECO:0000313" key="2">
    <source>
        <dbReference type="Proteomes" id="UP000029981"/>
    </source>
</evidence>